<dbReference type="SUPFAM" id="SSF53686">
    <property type="entry name" value="Tryptophan synthase beta subunit-like PLP-dependent enzymes"/>
    <property type="match status" value="1"/>
</dbReference>
<evidence type="ECO:0000256" key="2">
    <source>
        <dbReference type="ARBA" id="ARBA00004733"/>
    </source>
</evidence>
<dbReference type="PANTHER" id="PTHR48077:SF2">
    <property type="entry name" value="TRYPTOPHAN SYNTHASE"/>
    <property type="match status" value="1"/>
</dbReference>
<name>A0A2I2GB13_9EURO</name>
<dbReference type="OrthoDB" id="4296777at2759"/>
<comment type="catalytic activity">
    <reaction evidence="9">
        <text>(1S,2R)-1-C-(indol-3-yl)glycerol 3-phosphate + L-serine = D-glyceraldehyde 3-phosphate + L-tryptophan + H2O</text>
        <dbReference type="Rhea" id="RHEA:10532"/>
        <dbReference type="ChEBI" id="CHEBI:15377"/>
        <dbReference type="ChEBI" id="CHEBI:33384"/>
        <dbReference type="ChEBI" id="CHEBI:57912"/>
        <dbReference type="ChEBI" id="CHEBI:58866"/>
        <dbReference type="ChEBI" id="CHEBI:59776"/>
        <dbReference type="EC" id="4.2.1.20"/>
    </reaction>
</comment>
<keyword evidence="8" id="KW-0456">Lyase</keyword>
<comment type="cofactor">
    <cofactor evidence="1">
        <name>pyridoxal 5'-phosphate</name>
        <dbReference type="ChEBI" id="CHEBI:597326"/>
    </cofactor>
</comment>
<feature type="region of interest" description="Disordered" evidence="10">
    <location>
        <begin position="102"/>
        <end position="121"/>
    </location>
</feature>
<dbReference type="GeneID" id="36555272"/>
<evidence type="ECO:0000256" key="4">
    <source>
        <dbReference type="ARBA" id="ARBA00022605"/>
    </source>
</evidence>
<dbReference type="GO" id="GO:0004834">
    <property type="term" value="F:tryptophan synthase activity"/>
    <property type="evidence" value="ECO:0007669"/>
    <property type="project" value="UniProtKB-EC"/>
</dbReference>
<evidence type="ECO:0000256" key="7">
    <source>
        <dbReference type="ARBA" id="ARBA00023141"/>
    </source>
</evidence>
<evidence type="ECO:0000256" key="5">
    <source>
        <dbReference type="ARBA" id="ARBA00022822"/>
    </source>
</evidence>
<proteinExistence type="predicted"/>
<dbReference type="Proteomes" id="UP000234275">
    <property type="component" value="Unassembled WGS sequence"/>
</dbReference>
<dbReference type="InterPro" id="IPR001926">
    <property type="entry name" value="TrpB-like_PALP"/>
</dbReference>
<dbReference type="RefSeq" id="XP_024705374.1">
    <property type="nucleotide sequence ID" value="XM_024847573.1"/>
</dbReference>
<gene>
    <name evidence="12" type="ORF">P170DRAFT_424497</name>
</gene>
<dbReference type="VEuPathDB" id="FungiDB:P170DRAFT_424497"/>
<comment type="pathway">
    <text evidence="2">Amino-acid biosynthesis; L-tryptophan biosynthesis; L-tryptophan from chorismate: step 5/5.</text>
</comment>
<evidence type="ECO:0000256" key="3">
    <source>
        <dbReference type="ARBA" id="ARBA00012043"/>
    </source>
</evidence>
<dbReference type="InterPro" id="IPR036052">
    <property type="entry name" value="TrpB-like_PALP_sf"/>
</dbReference>
<dbReference type="STRING" id="1392250.A0A2I2GB13"/>
<dbReference type="Pfam" id="PF00291">
    <property type="entry name" value="PALP"/>
    <property type="match status" value="1"/>
</dbReference>
<organism evidence="12 13">
    <name type="scientific">Aspergillus steynii IBT 23096</name>
    <dbReference type="NCBI Taxonomy" id="1392250"/>
    <lineage>
        <taxon>Eukaryota</taxon>
        <taxon>Fungi</taxon>
        <taxon>Dikarya</taxon>
        <taxon>Ascomycota</taxon>
        <taxon>Pezizomycotina</taxon>
        <taxon>Eurotiomycetes</taxon>
        <taxon>Eurotiomycetidae</taxon>
        <taxon>Eurotiales</taxon>
        <taxon>Aspergillaceae</taxon>
        <taxon>Aspergillus</taxon>
        <taxon>Aspergillus subgen. Circumdati</taxon>
    </lineage>
</organism>
<evidence type="ECO:0000259" key="11">
    <source>
        <dbReference type="Pfam" id="PF00291"/>
    </source>
</evidence>
<feature type="domain" description="Tryptophan synthase beta chain-like PALP" evidence="11">
    <location>
        <begin position="198"/>
        <end position="518"/>
    </location>
</feature>
<sequence>MNHPHPYPHFTHNMPKSIPTKSLTIPQPDIICQTSKSQPTPNFNFMSGLEDLRRFPKAQAVRPGFEPQCLRQKAYDHRKQLYAMLTASLPSANLHSLIHNKDPSTERFTPAHPPSYPPAQSTSHLLTFLTPSSTKTDHLPNPPKPPLDLSSTRFGSFGGQFAPELQIEALHSLASTFQSTITTDSFWQTYHAHTPFCPTPLHLAKNLTHRATGATIWLKREDRNPYRSHRARSIVGQILFAKRLGRREIVTDCGSACHGIACAGLCAQLGLKCTVYMGVDDAARQCAGVLEMQQLGADVVPVETGAGCRTLKAAVNSAIAHSLEDQEGVYYVMGGPIGAHPFPVINRTFQAGVGEEVKVQLARVMGREEDGLPDALVSPLGVGAAATGLFGAFAAEKGVRMVGVEAEGAAPLSGGSVGVLHGCRTMVLQDEDGQIESTQAMSPDMNFPSVGPELAHWKGMQRVEVSAASDEEALEGVRILAEEEDVVAGLSTGYAVAETMRLARELGPGQNVVLLVTGKDDVH</sequence>
<dbReference type="Gene3D" id="3.40.50.1100">
    <property type="match status" value="2"/>
</dbReference>
<comment type="caution">
    <text evidence="12">The sequence shown here is derived from an EMBL/GenBank/DDBJ whole genome shotgun (WGS) entry which is preliminary data.</text>
</comment>
<evidence type="ECO:0000256" key="8">
    <source>
        <dbReference type="ARBA" id="ARBA00023239"/>
    </source>
</evidence>
<dbReference type="AlphaFoldDB" id="A0A2I2GB13"/>
<protein>
    <recommendedName>
        <fullName evidence="3">tryptophan synthase</fullName>
        <ecNumber evidence="3">4.2.1.20</ecNumber>
    </recommendedName>
</protein>
<keyword evidence="7" id="KW-0057">Aromatic amino acid biosynthesis</keyword>
<reference evidence="12 13" key="1">
    <citation type="submission" date="2016-12" db="EMBL/GenBank/DDBJ databases">
        <title>The genomes of Aspergillus section Nigri reveals drivers in fungal speciation.</title>
        <authorList>
            <consortium name="DOE Joint Genome Institute"/>
            <person name="Vesth T.C."/>
            <person name="Nybo J."/>
            <person name="Theobald S."/>
            <person name="Brandl J."/>
            <person name="Frisvad J.C."/>
            <person name="Nielsen K.F."/>
            <person name="Lyhne E.K."/>
            <person name="Kogle M.E."/>
            <person name="Kuo A."/>
            <person name="Riley R."/>
            <person name="Clum A."/>
            <person name="Nolan M."/>
            <person name="Lipzen A."/>
            <person name="Salamov A."/>
            <person name="Henrissat B."/>
            <person name="Wiebenga A."/>
            <person name="De Vries R.P."/>
            <person name="Grigoriev I.V."/>
            <person name="Mortensen U.H."/>
            <person name="Andersen M.R."/>
            <person name="Baker S.E."/>
        </authorList>
    </citation>
    <scope>NUCLEOTIDE SEQUENCE [LARGE SCALE GENOMIC DNA]</scope>
    <source>
        <strain evidence="12 13">IBT 23096</strain>
    </source>
</reference>
<evidence type="ECO:0000313" key="12">
    <source>
        <dbReference type="EMBL" id="PLB50072.1"/>
    </source>
</evidence>
<evidence type="ECO:0000256" key="10">
    <source>
        <dbReference type="SAM" id="MobiDB-lite"/>
    </source>
</evidence>
<keyword evidence="4" id="KW-0028">Amino-acid biosynthesis</keyword>
<evidence type="ECO:0000256" key="1">
    <source>
        <dbReference type="ARBA" id="ARBA00001933"/>
    </source>
</evidence>
<keyword evidence="5" id="KW-0822">Tryptophan biosynthesis</keyword>
<evidence type="ECO:0000313" key="13">
    <source>
        <dbReference type="Proteomes" id="UP000234275"/>
    </source>
</evidence>
<accession>A0A2I2GB13</accession>
<evidence type="ECO:0000256" key="9">
    <source>
        <dbReference type="ARBA" id="ARBA00049047"/>
    </source>
</evidence>
<dbReference type="EC" id="4.2.1.20" evidence="3"/>
<dbReference type="GO" id="GO:0005737">
    <property type="term" value="C:cytoplasm"/>
    <property type="evidence" value="ECO:0007669"/>
    <property type="project" value="TreeGrafter"/>
</dbReference>
<keyword evidence="6" id="KW-0663">Pyridoxal phosphate</keyword>
<dbReference type="PANTHER" id="PTHR48077">
    <property type="entry name" value="TRYPTOPHAN SYNTHASE-RELATED"/>
    <property type="match status" value="1"/>
</dbReference>
<evidence type="ECO:0000256" key="6">
    <source>
        <dbReference type="ARBA" id="ARBA00022898"/>
    </source>
</evidence>
<dbReference type="EMBL" id="MSFO01000003">
    <property type="protein sequence ID" value="PLB50072.1"/>
    <property type="molecule type" value="Genomic_DNA"/>
</dbReference>
<keyword evidence="13" id="KW-1185">Reference proteome</keyword>
<dbReference type="InterPro" id="IPR023026">
    <property type="entry name" value="Trp_synth_beta/beta-like"/>
</dbReference>